<reference evidence="1" key="1">
    <citation type="journal article" date="2023" name="G3 (Bethesda)">
        <title>Whole genome assemblies of Zophobas morio and Tenebrio molitor.</title>
        <authorList>
            <person name="Kaur S."/>
            <person name="Stinson S.A."/>
            <person name="diCenzo G.C."/>
        </authorList>
    </citation>
    <scope>NUCLEOTIDE SEQUENCE</scope>
    <source>
        <strain evidence="1">QUZm001</strain>
    </source>
</reference>
<evidence type="ECO:0000313" key="2">
    <source>
        <dbReference type="Proteomes" id="UP001168821"/>
    </source>
</evidence>
<gene>
    <name evidence="1" type="ORF">Zmor_028199</name>
</gene>
<proteinExistence type="predicted"/>
<evidence type="ECO:0000313" key="1">
    <source>
        <dbReference type="EMBL" id="KAJ3641717.1"/>
    </source>
</evidence>
<name>A0AA38HSA5_9CUCU</name>
<dbReference type="EMBL" id="JALNTZ010000009">
    <property type="protein sequence ID" value="KAJ3641717.1"/>
    <property type="molecule type" value="Genomic_DNA"/>
</dbReference>
<organism evidence="1 2">
    <name type="scientific">Zophobas morio</name>
    <dbReference type="NCBI Taxonomy" id="2755281"/>
    <lineage>
        <taxon>Eukaryota</taxon>
        <taxon>Metazoa</taxon>
        <taxon>Ecdysozoa</taxon>
        <taxon>Arthropoda</taxon>
        <taxon>Hexapoda</taxon>
        <taxon>Insecta</taxon>
        <taxon>Pterygota</taxon>
        <taxon>Neoptera</taxon>
        <taxon>Endopterygota</taxon>
        <taxon>Coleoptera</taxon>
        <taxon>Polyphaga</taxon>
        <taxon>Cucujiformia</taxon>
        <taxon>Tenebrionidae</taxon>
        <taxon>Zophobas</taxon>
    </lineage>
</organism>
<accession>A0AA38HSA5</accession>
<protein>
    <submittedName>
        <fullName evidence="1">Uncharacterized protein</fullName>
    </submittedName>
</protein>
<dbReference type="Proteomes" id="UP001168821">
    <property type="component" value="Unassembled WGS sequence"/>
</dbReference>
<dbReference type="AlphaFoldDB" id="A0AA38HSA5"/>
<comment type="caution">
    <text evidence="1">The sequence shown here is derived from an EMBL/GenBank/DDBJ whole genome shotgun (WGS) entry which is preliminary data.</text>
</comment>
<sequence>MEATAGSGLWSAREIGAQVLPRRTGIGGLLWRRRIWDGRHQRQCRCGTDTNHIFTKTVSGNAKLHGRNAKFRENEHDCVARWNYEMTVKFLLQEVKFARA</sequence>
<keyword evidence="2" id="KW-1185">Reference proteome</keyword>